<dbReference type="PRINTS" id="PR00455">
    <property type="entry name" value="HTHTETR"/>
</dbReference>
<dbReference type="InterPro" id="IPR036271">
    <property type="entry name" value="Tet_transcr_reg_TetR-rel_C_sf"/>
</dbReference>
<evidence type="ECO:0000256" key="1">
    <source>
        <dbReference type="ARBA" id="ARBA00023015"/>
    </source>
</evidence>
<dbReference type="SUPFAM" id="SSF46689">
    <property type="entry name" value="Homeodomain-like"/>
    <property type="match status" value="1"/>
</dbReference>
<dbReference type="Pfam" id="PF00440">
    <property type="entry name" value="TetR_N"/>
    <property type="match status" value="1"/>
</dbReference>
<name>A0A426VGS9_9BURK</name>
<dbReference type="Gene3D" id="1.10.357.10">
    <property type="entry name" value="Tetracycline Repressor, domain 2"/>
    <property type="match status" value="1"/>
</dbReference>
<dbReference type="EMBL" id="RSED01000001">
    <property type="protein sequence ID" value="RRS06117.1"/>
    <property type="molecule type" value="Genomic_DNA"/>
</dbReference>
<keyword evidence="2 4" id="KW-0238">DNA-binding</keyword>
<evidence type="ECO:0000256" key="4">
    <source>
        <dbReference type="PROSITE-ProRule" id="PRU00335"/>
    </source>
</evidence>
<feature type="domain" description="HTH tetR-type" evidence="5">
    <location>
        <begin position="8"/>
        <end position="68"/>
    </location>
</feature>
<dbReference type="OrthoDB" id="9809772at2"/>
<dbReference type="GO" id="GO:0003677">
    <property type="term" value="F:DNA binding"/>
    <property type="evidence" value="ECO:0007669"/>
    <property type="project" value="UniProtKB-UniRule"/>
</dbReference>
<proteinExistence type="predicted"/>
<dbReference type="Pfam" id="PF16925">
    <property type="entry name" value="TetR_C_13"/>
    <property type="match status" value="1"/>
</dbReference>
<organism evidence="6 7">
    <name type="scientific">Aquabacterium soli</name>
    <dbReference type="NCBI Taxonomy" id="2493092"/>
    <lineage>
        <taxon>Bacteria</taxon>
        <taxon>Pseudomonadati</taxon>
        <taxon>Pseudomonadota</taxon>
        <taxon>Betaproteobacteria</taxon>
        <taxon>Burkholderiales</taxon>
        <taxon>Aquabacterium</taxon>
    </lineage>
</organism>
<dbReference type="Proteomes" id="UP000269265">
    <property type="component" value="Unassembled WGS sequence"/>
</dbReference>
<accession>A0A426VGS9</accession>
<dbReference type="InterPro" id="IPR001647">
    <property type="entry name" value="HTH_TetR"/>
</dbReference>
<keyword evidence="7" id="KW-1185">Reference proteome</keyword>
<dbReference type="RefSeq" id="WP_125241260.1">
    <property type="nucleotide sequence ID" value="NZ_RSED01000001.1"/>
</dbReference>
<evidence type="ECO:0000313" key="6">
    <source>
        <dbReference type="EMBL" id="RRS06117.1"/>
    </source>
</evidence>
<dbReference type="InterPro" id="IPR011075">
    <property type="entry name" value="TetR_C"/>
</dbReference>
<evidence type="ECO:0000256" key="3">
    <source>
        <dbReference type="ARBA" id="ARBA00023163"/>
    </source>
</evidence>
<keyword evidence="1" id="KW-0805">Transcription regulation</keyword>
<sequence>MPRTADPTDIPRRLADAGYALFQQNGYNATGIQQITDKAGVPKGSFYNHYDSKEAFAAQVLRNYGKWMGAAWNASLKDAPASPLATLRHVFTQFIAHHEGNGCQGCLVGNFAAEVAEASEPCRTELATVLDDWRERMAGLIEQAQRSGEMRRDIDARTLANFFWDAWEGAVLRSKIVRNVQPLRDVLRLLLDGFYLP</sequence>
<dbReference type="SUPFAM" id="SSF48498">
    <property type="entry name" value="Tetracyclin repressor-like, C-terminal domain"/>
    <property type="match status" value="1"/>
</dbReference>
<dbReference type="PANTHER" id="PTHR47506:SF6">
    <property type="entry name" value="HTH-TYPE TRANSCRIPTIONAL REPRESSOR NEMR"/>
    <property type="match status" value="1"/>
</dbReference>
<feature type="DNA-binding region" description="H-T-H motif" evidence="4">
    <location>
        <begin position="31"/>
        <end position="50"/>
    </location>
</feature>
<dbReference type="PANTHER" id="PTHR47506">
    <property type="entry name" value="TRANSCRIPTIONAL REGULATORY PROTEIN"/>
    <property type="match status" value="1"/>
</dbReference>
<evidence type="ECO:0000256" key="2">
    <source>
        <dbReference type="ARBA" id="ARBA00023125"/>
    </source>
</evidence>
<reference evidence="6 7" key="1">
    <citation type="submission" date="2018-12" db="EMBL/GenBank/DDBJ databases">
        <title>The whole draft genome of Aquabacterium sp. SJQ9.</title>
        <authorList>
            <person name="Sun L."/>
            <person name="Gao X."/>
            <person name="Chen W."/>
            <person name="Huang K."/>
        </authorList>
    </citation>
    <scope>NUCLEOTIDE SEQUENCE [LARGE SCALE GENOMIC DNA]</scope>
    <source>
        <strain evidence="6 7">SJQ9</strain>
    </source>
</reference>
<protein>
    <submittedName>
        <fullName evidence="6">TetR family transcriptional regulator</fullName>
    </submittedName>
</protein>
<evidence type="ECO:0000259" key="5">
    <source>
        <dbReference type="PROSITE" id="PS50977"/>
    </source>
</evidence>
<dbReference type="InterPro" id="IPR009057">
    <property type="entry name" value="Homeodomain-like_sf"/>
</dbReference>
<gene>
    <name evidence="6" type="ORF">EIP75_00485</name>
</gene>
<dbReference type="PROSITE" id="PS50977">
    <property type="entry name" value="HTH_TETR_2"/>
    <property type="match status" value="1"/>
</dbReference>
<dbReference type="AlphaFoldDB" id="A0A426VGS9"/>
<keyword evidence="3" id="KW-0804">Transcription</keyword>
<evidence type="ECO:0000313" key="7">
    <source>
        <dbReference type="Proteomes" id="UP000269265"/>
    </source>
</evidence>
<comment type="caution">
    <text evidence="6">The sequence shown here is derived from an EMBL/GenBank/DDBJ whole genome shotgun (WGS) entry which is preliminary data.</text>
</comment>